<name>A0ABM4W8U2_COFAR</name>
<dbReference type="CDD" id="cd09272">
    <property type="entry name" value="RNase_HI_RT_Ty1"/>
    <property type="match status" value="1"/>
</dbReference>
<organism evidence="2 3">
    <name type="scientific">Coffea arabica</name>
    <name type="common">Arabian coffee</name>
    <dbReference type="NCBI Taxonomy" id="13443"/>
    <lineage>
        <taxon>Eukaryota</taxon>
        <taxon>Viridiplantae</taxon>
        <taxon>Streptophyta</taxon>
        <taxon>Embryophyta</taxon>
        <taxon>Tracheophyta</taxon>
        <taxon>Spermatophyta</taxon>
        <taxon>Magnoliopsida</taxon>
        <taxon>eudicotyledons</taxon>
        <taxon>Gunneridae</taxon>
        <taxon>Pentapetalae</taxon>
        <taxon>asterids</taxon>
        <taxon>lamiids</taxon>
        <taxon>Gentianales</taxon>
        <taxon>Rubiaceae</taxon>
        <taxon>Ixoroideae</taxon>
        <taxon>Gardenieae complex</taxon>
        <taxon>Bertiereae - Coffeeae clade</taxon>
        <taxon>Coffeeae</taxon>
        <taxon>Coffea</taxon>
    </lineage>
</organism>
<dbReference type="GeneID" id="140021340"/>
<accession>A0ABM4W8U2</accession>
<dbReference type="InterPro" id="IPR043502">
    <property type="entry name" value="DNA/RNA_pol_sf"/>
</dbReference>
<reference evidence="3" key="1">
    <citation type="submission" date="2025-08" db="UniProtKB">
        <authorList>
            <consortium name="RefSeq"/>
        </authorList>
    </citation>
    <scope>IDENTIFICATION</scope>
    <source>
        <tissue evidence="3">Leaves</tissue>
    </source>
</reference>
<dbReference type="Pfam" id="PF07727">
    <property type="entry name" value="RVT_2"/>
    <property type="match status" value="1"/>
</dbReference>
<sequence length="329" mass="37282">MALSKLSGSSIAELTIIFKVLDKKIVKSPSEATLYVKNSNASLTIVSVYVDDLLVTGSNEKLVNEFKAEMFKTFEMTDLGLLTYFLGMESMNQKEKFSKEDGAEKVNKGLYRSLIGCLMYLTATRPDIMFAVSLMSRFMNCASEVHFAATKCILRYVKGTTDYGIKYSCRHDFQLQGFSDSDWTGITKDMRSTTGFCFSFGSGVFSWSSKKQDVVAQSTAEAEFIAANTTVNQAIWIRKLLVDLHMNQIEPTKIFVDNQATIAISKDPIFHEKTKHFNIKLYHLRKEQRAGEIKLIYCNTKEQIAYLLTKALSKARFEELRIKLGVCKY</sequence>
<evidence type="ECO:0000259" key="1">
    <source>
        <dbReference type="Pfam" id="PF07727"/>
    </source>
</evidence>
<dbReference type="PANTHER" id="PTHR11439:SF503">
    <property type="entry name" value="CYSTEINE-RICH RLK (RECEPTOR-LIKE PROTEIN KINASE) 8"/>
    <property type="match status" value="1"/>
</dbReference>
<dbReference type="RefSeq" id="XP_071928200.1">
    <property type="nucleotide sequence ID" value="XM_072072099.1"/>
</dbReference>
<dbReference type="InterPro" id="IPR013103">
    <property type="entry name" value="RVT_2"/>
</dbReference>
<dbReference type="SUPFAM" id="SSF56672">
    <property type="entry name" value="DNA/RNA polymerases"/>
    <property type="match status" value="1"/>
</dbReference>
<dbReference type="PANTHER" id="PTHR11439">
    <property type="entry name" value="GAG-POL-RELATED RETROTRANSPOSON"/>
    <property type="match status" value="1"/>
</dbReference>
<keyword evidence="2" id="KW-1185">Reference proteome</keyword>
<evidence type="ECO:0000313" key="3">
    <source>
        <dbReference type="RefSeq" id="XP_071928200.1"/>
    </source>
</evidence>
<gene>
    <name evidence="3" type="primary">LOC140021340</name>
</gene>
<proteinExistence type="predicted"/>
<dbReference type="Proteomes" id="UP001652660">
    <property type="component" value="Chromosome 11e"/>
</dbReference>
<evidence type="ECO:0000313" key="2">
    <source>
        <dbReference type="Proteomes" id="UP001652660"/>
    </source>
</evidence>
<protein>
    <submittedName>
        <fullName evidence="3">Uncharacterized mitochondrial protein AtMg00810-like</fullName>
    </submittedName>
</protein>
<feature type="domain" description="Reverse transcriptase Ty1/copia-type" evidence="1">
    <location>
        <begin position="15"/>
        <end position="93"/>
    </location>
</feature>